<sequence>MDIMKSIIVLSNEIKKTIITGGYDNHEKINKNLNFIFSEIYKTTNIDKIRINLIDLSSAIHEIGDPAIIILLKYFLDNLKNINTPKILVSTTLEGEVNIEDVSNFIMNDLIENTERNIDFFNHKKGHSSIGKKKLYIGLRIVFEHFLKEGGSDDVNTALAAMVNMWELSKKNDRLYEFYIYFNSLLHKLNFLGKNQLARDLAELALLLSLKDKVFHYSFYIKMANFSRQRNIIDSLLSANMLLYGINLSSKEHDLFLSKILLELFILLRNFQFYPYAERVRDARTRLIVNDEYDLHQFDMAYFNMLLLSRSDELFEMIQCYLEENDVMKFGKSAGIPWLALLHNLHKLDSGKFKSNNKLVDLYTRLFNDEDIKNEPIIKNIFQGLDDDVSKNKEIVKQFVRDIQKSRYHQDVNYEITAIRPLIYNLLKNSIINEDFEGALIAHSLMSDTSYHPICKDSFGLGQYPIDILLEDELDSIYDNYISYLEPIISESTDKQFLWVGCNEYFSYSISLYKGIFSISQNVNLKISDAYNWSENEIAKFAFNDQPSINEILQSKEEFWFDESIELMKNVPSLIPNIECEEVVIFRDTEISIIPLNLLKNNSNTPLCDDHAITTPLSVTKYINDKVGVIDTTKIKLWAPIENSDFAIQIAYSKISDEFTDQEMIKIKSLDPKIEMNQDINIFISHGGKDDLYGFRSISTGSGLYLKDEKLIFGTGEIAILFICHSGSSKASWFSNKLNTLIDKVLSMGYKTVIAPAWSYNVMLAGIWSKTFVDTFKNGKDVAESNYIANMAVKNKFVGVGAYAAMHVFGNGKLLAKIEH</sequence>
<comment type="caution">
    <text evidence="1">The sequence shown here is derived from an EMBL/GenBank/DDBJ whole genome shotgun (WGS) entry which is preliminary data.</text>
</comment>
<dbReference type="Proteomes" id="UP000249893">
    <property type="component" value="Unassembled WGS sequence"/>
</dbReference>
<proteinExistence type="predicted"/>
<gene>
    <name evidence="1" type="ORF">AU485_16175</name>
</gene>
<reference evidence="1" key="1">
    <citation type="submission" date="2016-02" db="EMBL/GenBank/DDBJ databases">
        <title>Species-wide whole genome sequencing reveals diversity, host range in Lonsdalea quercina.</title>
        <authorList>
            <person name="Li Y."/>
        </authorList>
    </citation>
    <scope>NUCLEOTIDE SEQUENCE</scope>
    <source>
        <strain evidence="1">CFCC 11059</strain>
    </source>
</reference>
<name>A0ACD1JAR5_9GAMM</name>
<keyword evidence="2" id="KW-1185">Reference proteome</keyword>
<accession>A0ACD1JAR5</accession>
<protein>
    <submittedName>
        <fullName evidence="1">Uncharacterized protein</fullName>
    </submittedName>
</protein>
<organism evidence="1 2">
    <name type="scientific">Lonsdalea quercina</name>
    <dbReference type="NCBI Taxonomy" id="71657"/>
    <lineage>
        <taxon>Bacteria</taxon>
        <taxon>Pseudomonadati</taxon>
        <taxon>Pseudomonadota</taxon>
        <taxon>Gammaproteobacteria</taxon>
        <taxon>Enterobacterales</taxon>
        <taxon>Pectobacteriaceae</taxon>
        <taxon>Lonsdalea</taxon>
    </lineage>
</organism>
<evidence type="ECO:0000313" key="2">
    <source>
        <dbReference type="Proteomes" id="UP000249893"/>
    </source>
</evidence>
<evidence type="ECO:0000313" key="1">
    <source>
        <dbReference type="EMBL" id="RAT10618.1"/>
    </source>
</evidence>
<dbReference type="EMBL" id="LUSP01000084">
    <property type="protein sequence ID" value="RAT10618.1"/>
    <property type="molecule type" value="Genomic_DNA"/>
</dbReference>